<reference evidence="2" key="1">
    <citation type="submission" date="2009-09" db="EMBL/GenBank/DDBJ databases">
        <authorList>
            <person name="Weinstock G."/>
            <person name="Sodergren E."/>
            <person name="Clifton S."/>
            <person name="Fulton L."/>
            <person name="Fulton B."/>
            <person name="Courtney L."/>
            <person name="Fronick C."/>
            <person name="Harrison M."/>
            <person name="Strong C."/>
            <person name="Farmer C."/>
            <person name="Delahaunty K."/>
            <person name="Markovic C."/>
            <person name="Hall O."/>
            <person name="Minx P."/>
            <person name="Tomlinson C."/>
            <person name="Mitreva M."/>
            <person name="Nelson J."/>
            <person name="Hou S."/>
            <person name="Wollam A."/>
            <person name="Pepin K.H."/>
            <person name="Johnson M."/>
            <person name="Bhonagiri V."/>
            <person name="Nash W.E."/>
            <person name="Warren W."/>
            <person name="Chinwalla A."/>
            <person name="Mardis E.R."/>
            <person name="Wilson R.K."/>
        </authorList>
    </citation>
    <scope>NUCLEOTIDE SEQUENCE [LARGE SCALE GENOMIC DNA]</scope>
    <source>
        <strain evidence="2">DSM 20544</strain>
    </source>
</reference>
<gene>
    <name evidence="2" type="ORF">MITSMUL_05136</name>
</gene>
<sequence>MLNTIELVQHIPYTPILYHLYSYLAIFLLIERSNVKWFFLLVPKDSIGRDLNMMHLSDLFHASPDMFDFYDINLEEDTPRFIEPGCIFTASDELSRAAWADVQDCFQCIFLAYQQKASNPEKIELLSHLHEINATKLGYGNGRNGKAKTPEGMLEVFSQLDALFDNGIEVSHPLDLPLFFYGYGADCLSDALTNILFDRLSRYTYEQAQMWGVDEQYFGYSQKPEYYWDITAHRWQVCQQPQLVFDGQQVLLVPKRWLRTRILCDTVHFLRHMILHTLQAQQTTYLDGRAIRPTIKGLDADLREKYGAPREIIKKFVRENPSLLTKYHRNLADFYHQNCSSD</sequence>
<dbReference type="eggNOG" id="ENOG502ZABR">
    <property type="taxonomic scope" value="Bacteria"/>
</dbReference>
<keyword evidence="1" id="KW-0812">Transmembrane</keyword>
<dbReference type="STRING" id="500635.MITSMUL_05136"/>
<dbReference type="EMBL" id="ABWK02000020">
    <property type="protein sequence ID" value="EEX68134.1"/>
    <property type="molecule type" value="Genomic_DNA"/>
</dbReference>
<accession>C9KPH9</accession>
<keyword evidence="3" id="KW-1185">Reference proteome</keyword>
<comment type="caution">
    <text evidence="2">The sequence shown here is derived from an EMBL/GenBank/DDBJ whole genome shotgun (WGS) entry which is preliminary data.</text>
</comment>
<dbReference type="HOGENOM" id="CLU_945908_0_0_9"/>
<dbReference type="Proteomes" id="UP000003671">
    <property type="component" value="Unassembled WGS sequence"/>
</dbReference>
<dbReference type="PATRIC" id="fig|500635.8.peg.1795"/>
<protein>
    <submittedName>
        <fullName evidence="2">Uncharacterized protein</fullName>
    </submittedName>
</protein>
<keyword evidence="1" id="KW-1133">Transmembrane helix</keyword>
<evidence type="ECO:0000256" key="1">
    <source>
        <dbReference type="SAM" id="Phobius"/>
    </source>
</evidence>
<evidence type="ECO:0000313" key="3">
    <source>
        <dbReference type="Proteomes" id="UP000003671"/>
    </source>
</evidence>
<evidence type="ECO:0000313" key="2">
    <source>
        <dbReference type="EMBL" id="EEX68134.1"/>
    </source>
</evidence>
<proteinExistence type="predicted"/>
<keyword evidence="1" id="KW-0472">Membrane</keyword>
<feature type="transmembrane region" description="Helical" evidence="1">
    <location>
        <begin position="12"/>
        <end position="30"/>
    </location>
</feature>
<name>C9KPH9_9FIRM</name>
<organism evidence="2 3">
    <name type="scientific">Mitsuokella multacida DSM 20544</name>
    <dbReference type="NCBI Taxonomy" id="500635"/>
    <lineage>
        <taxon>Bacteria</taxon>
        <taxon>Bacillati</taxon>
        <taxon>Bacillota</taxon>
        <taxon>Negativicutes</taxon>
        <taxon>Selenomonadales</taxon>
        <taxon>Selenomonadaceae</taxon>
        <taxon>Mitsuokella</taxon>
    </lineage>
</organism>
<dbReference type="AlphaFoldDB" id="C9KPH9"/>